<dbReference type="PANTHER" id="PTHR43078">
    <property type="entry name" value="UDP-GLUCURONIC ACID DECARBOXYLASE-RELATED"/>
    <property type="match status" value="1"/>
</dbReference>
<dbReference type="PANTHER" id="PTHR43078:SF6">
    <property type="entry name" value="UDP-GLUCURONIC ACID DECARBOXYLASE 1"/>
    <property type="match status" value="1"/>
</dbReference>
<dbReference type="Proteomes" id="UP000228503">
    <property type="component" value="Unassembled WGS sequence"/>
</dbReference>
<evidence type="ECO:0000259" key="5">
    <source>
        <dbReference type="Pfam" id="PF01370"/>
    </source>
</evidence>
<proteinExistence type="predicted"/>
<feature type="domain" description="NAD-dependent epimerase/dehydratase" evidence="5">
    <location>
        <begin position="26"/>
        <end position="268"/>
    </location>
</feature>
<name>A0A2M7U1H4_9BACT</name>
<keyword evidence="4" id="KW-0456">Lyase</keyword>
<dbReference type="InterPro" id="IPR036291">
    <property type="entry name" value="NAD(P)-bd_dom_sf"/>
</dbReference>
<keyword evidence="3" id="KW-0520">NAD</keyword>
<dbReference type="Pfam" id="PF01370">
    <property type="entry name" value="Epimerase"/>
    <property type="match status" value="1"/>
</dbReference>
<evidence type="ECO:0000313" key="7">
    <source>
        <dbReference type="Proteomes" id="UP000228503"/>
    </source>
</evidence>
<evidence type="ECO:0000256" key="4">
    <source>
        <dbReference type="ARBA" id="ARBA00023239"/>
    </source>
</evidence>
<dbReference type="SUPFAM" id="SSF51735">
    <property type="entry name" value="NAD(P)-binding Rossmann-fold domains"/>
    <property type="match status" value="1"/>
</dbReference>
<comment type="caution">
    <text evidence="6">The sequence shown here is derived from an EMBL/GenBank/DDBJ whole genome shotgun (WGS) entry which is preliminary data.</text>
</comment>
<protein>
    <recommendedName>
        <fullName evidence="5">NAD-dependent epimerase/dehydratase domain-containing protein</fullName>
    </recommendedName>
</protein>
<dbReference type="GO" id="GO:0042732">
    <property type="term" value="P:D-xylose metabolic process"/>
    <property type="evidence" value="ECO:0007669"/>
    <property type="project" value="InterPro"/>
</dbReference>
<sequence>MNSIIQEDIDQIIKQIDLKPLKGKNILLTGSNGLLGRYIAMIVSLLNKKYDYKTKLYCLSRHPPNNDIASLANNDNNIIPQSVDLSKSFVFTKKVDFILHAACYAQPQKFIENKYETIELNVNTTHSLLNIAKKNNARFLFFSSAEVYGDIPKDQIPVSEKYNGSVDTAQVRSIYAESKRLGETICSMYRRDEDVTAVVVRLSHVYGPGISTIDKRVMGEFIRKALEDKVIILKDQGAAIKTWGYIADIIPMILNVLIYGTECIYNVGGIDTMSIKELAEEIGRQTDATVVVPRLDGENHQGALDPQFVKLDISKYSKEFGQTKFTAFSEGIRRTIEWNRNH</sequence>
<dbReference type="InterPro" id="IPR001509">
    <property type="entry name" value="Epimerase_deHydtase"/>
</dbReference>
<accession>A0A2M7U1H4</accession>
<dbReference type="InterPro" id="IPR044516">
    <property type="entry name" value="UXS-like"/>
</dbReference>
<keyword evidence="2" id="KW-0210">Decarboxylase</keyword>
<evidence type="ECO:0000256" key="1">
    <source>
        <dbReference type="ARBA" id="ARBA00001911"/>
    </source>
</evidence>
<evidence type="ECO:0000313" key="6">
    <source>
        <dbReference type="EMBL" id="PIZ63911.1"/>
    </source>
</evidence>
<gene>
    <name evidence="6" type="ORF">COY16_00685</name>
</gene>
<dbReference type="GO" id="GO:0005737">
    <property type="term" value="C:cytoplasm"/>
    <property type="evidence" value="ECO:0007669"/>
    <property type="project" value="TreeGrafter"/>
</dbReference>
<evidence type="ECO:0000256" key="3">
    <source>
        <dbReference type="ARBA" id="ARBA00023027"/>
    </source>
</evidence>
<dbReference type="GO" id="GO:0070403">
    <property type="term" value="F:NAD+ binding"/>
    <property type="evidence" value="ECO:0007669"/>
    <property type="project" value="InterPro"/>
</dbReference>
<reference evidence="7" key="1">
    <citation type="submission" date="2017-09" db="EMBL/GenBank/DDBJ databases">
        <title>Depth-based differentiation of microbial function through sediment-hosted aquifers and enrichment of novel symbionts in the deep terrestrial subsurface.</title>
        <authorList>
            <person name="Probst A.J."/>
            <person name="Ladd B."/>
            <person name="Jarett J.K."/>
            <person name="Geller-Mcgrath D.E."/>
            <person name="Sieber C.M.K."/>
            <person name="Emerson J.B."/>
            <person name="Anantharaman K."/>
            <person name="Thomas B.C."/>
            <person name="Malmstrom R."/>
            <person name="Stieglmeier M."/>
            <person name="Klingl A."/>
            <person name="Woyke T."/>
            <person name="Ryan C.M."/>
            <person name="Banfield J.F."/>
        </authorList>
    </citation>
    <scope>NUCLEOTIDE SEQUENCE [LARGE SCALE GENOMIC DNA]</scope>
</reference>
<evidence type="ECO:0000256" key="2">
    <source>
        <dbReference type="ARBA" id="ARBA00022793"/>
    </source>
</evidence>
<dbReference type="AlphaFoldDB" id="A0A2M7U1H4"/>
<comment type="cofactor">
    <cofactor evidence="1">
        <name>NAD(+)</name>
        <dbReference type="ChEBI" id="CHEBI:57540"/>
    </cofactor>
</comment>
<dbReference type="Gene3D" id="3.40.50.720">
    <property type="entry name" value="NAD(P)-binding Rossmann-like Domain"/>
    <property type="match status" value="1"/>
</dbReference>
<dbReference type="GO" id="GO:0048040">
    <property type="term" value="F:UDP-glucuronate decarboxylase activity"/>
    <property type="evidence" value="ECO:0007669"/>
    <property type="project" value="TreeGrafter"/>
</dbReference>
<organism evidence="6 7">
    <name type="scientific">Candidatus Roizmanbacteria bacterium CG_4_10_14_0_2_um_filter_39_13</name>
    <dbReference type="NCBI Taxonomy" id="1974825"/>
    <lineage>
        <taxon>Bacteria</taxon>
        <taxon>Candidatus Roizmaniibacteriota</taxon>
    </lineage>
</organism>
<dbReference type="EMBL" id="PFOB01000009">
    <property type="protein sequence ID" value="PIZ63911.1"/>
    <property type="molecule type" value="Genomic_DNA"/>
</dbReference>